<dbReference type="PANTHER" id="PTHR35798:SF1">
    <property type="entry name" value="CELL DIVISION PROTEIN SEPF"/>
    <property type="match status" value="1"/>
</dbReference>
<dbReference type="InterPro" id="IPR007561">
    <property type="entry name" value="Cell_div_SepF/SepF-rel"/>
</dbReference>
<dbReference type="Proteomes" id="UP000005753">
    <property type="component" value="Chromosome"/>
</dbReference>
<feature type="region of interest" description="Disordered" evidence="6">
    <location>
        <begin position="41"/>
        <end position="102"/>
    </location>
</feature>
<gene>
    <name evidence="5" type="primary">sepF</name>
    <name evidence="7" type="ORF">EubceDRAFT1_0307</name>
</gene>
<comment type="function">
    <text evidence="4 5">Cell division protein that is part of the divisome complex and is recruited early to the Z-ring. Probably stimulates Z-ring formation, perhaps through the cross-linking of FtsZ protofilaments. Its function overlaps with FtsA.</text>
</comment>
<evidence type="ECO:0000256" key="3">
    <source>
        <dbReference type="ARBA" id="ARBA00023306"/>
    </source>
</evidence>
<comment type="subcellular location">
    <subcellularLocation>
        <location evidence="5">Cytoplasm</location>
    </subcellularLocation>
    <text evidence="5">Localizes to the division site, in a FtsZ-dependent manner.</text>
</comment>
<keyword evidence="5" id="KW-0963">Cytoplasm</keyword>
<dbReference type="GO" id="GO:0043093">
    <property type="term" value="P:FtsZ-dependent cytokinesis"/>
    <property type="evidence" value="ECO:0007669"/>
    <property type="project" value="UniProtKB-UniRule"/>
</dbReference>
<evidence type="ECO:0000256" key="2">
    <source>
        <dbReference type="ARBA" id="ARBA00023210"/>
    </source>
</evidence>
<evidence type="ECO:0000256" key="1">
    <source>
        <dbReference type="ARBA" id="ARBA00022618"/>
    </source>
</evidence>
<name>I5AQU4_EUBC6</name>
<evidence type="ECO:0000256" key="6">
    <source>
        <dbReference type="SAM" id="MobiDB-lite"/>
    </source>
</evidence>
<dbReference type="GO" id="GO:0005737">
    <property type="term" value="C:cytoplasm"/>
    <property type="evidence" value="ECO:0007669"/>
    <property type="project" value="UniProtKB-SubCell"/>
</dbReference>
<dbReference type="HAMAP" id="MF_01197">
    <property type="entry name" value="SepF"/>
    <property type="match status" value="1"/>
</dbReference>
<comment type="subunit">
    <text evidence="5">Homodimer. Interacts with FtsZ.</text>
</comment>
<reference evidence="7 8" key="2">
    <citation type="submission" date="2012-02" db="EMBL/GenBank/DDBJ databases">
        <title>Improved High-Quality Draft sequence of Eubacterium cellulosolvens 6.</title>
        <authorList>
            <consortium name="US DOE Joint Genome Institute"/>
            <person name="Lucas S."/>
            <person name="Han J."/>
            <person name="Lapidus A."/>
            <person name="Cheng J.-F."/>
            <person name="Goodwin L."/>
            <person name="Pitluck S."/>
            <person name="Peters L."/>
            <person name="Mikhailova N."/>
            <person name="Gu W."/>
            <person name="Detter J.C."/>
            <person name="Han C."/>
            <person name="Tapia R."/>
            <person name="Land M."/>
            <person name="Hauser L."/>
            <person name="Kyrpides N."/>
            <person name="Ivanova N."/>
            <person name="Pagani I."/>
            <person name="Johnson E."/>
            <person name="Mukhopadhyay B."/>
            <person name="Anderson I."/>
            <person name="Woyke T."/>
        </authorList>
    </citation>
    <scope>NUCLEOTIDE SEQUENCE [LARGE SCALE GENOMIC DNA]</scope>
    <source>
        <strain evidence="7 8">6</strain>
    </source>
</reference>
<keyword evidence="3 5" id="KW-0131">Cell cycle</keyword>
<proteinExistence type="inferred from homology"/>
<comment type="similarity">
    <text evidence="5">Belongs to the SepF family.</text>
</comment>
<feature type="compositionally biased region" description="Polar residues" evidence="6">
    <location>
        <begin position="69"/>
        <end position="78"/>
    </location>
</feature>
<evidence type="ECO:0000256" key="5">
    <source>
        <dbReference type="HAMAP-Rule" id="MF_01197"/>
    </source>
</evidence>
<accession>I5AQU4</accession>
<evidence type="ECO:0000313" key="8">
    <source>
        <dbReference type="Proteomes" id="UP000005753"/>
    </source>
</evidence>
<keyword evidence="8" id="KW-1185">Reference proteome</keyword>
<keyword evidence="1 5" id="KW-0132">Cell division</keyword>
<reference evidence="7 8" key="1">
    <citation type="submission" date="2010-08" db="EMBL/GenBank/DDBJ databases">
        <authorList>
            <consortium name="US DOE Joint Genome Institute (JGI-PGF)"/>
            <person name="Lucas S."/>
            <person name="Copeland A."/>
            <person name="Lapidus A."/>
            <person name="Cheng J.-F."/>
            <person name="Bruce D."/>
            <person name="Goodwin L."/>
            <person name="Pitluck S."/>
            <person name="Land M.L."/>
            <person name="Hauser L."/>
            <person name="Chang Y.-J."/>
            <person name="Anderson I.J."/>
            <person name="Johnson E."/>
            <person name="Mulhopadhyay B."/>
            <person name="Kyrpides N."/>
            <person name="Woyke T.J."/>
        </authorList>
    </citation>
    <scope>NUCLEOTIDE SEQUENCE [LARGE SCALE GENOMIC DNA]</scope>
    <source>
        <strain evidence="7 8">6</strain>
    </source>
</reference>
<dbReference type="InterPro" id="IPR038594">
    <property type="entry name" value="SepF-like_sf"/>
</dbReference>
<dbReference type="EMBL" id="CM001487">
    <property type="protein sequence ID" value="EIM56167.1"/>
    <property type="molecule type" value="Genomic_DNA"/>
</dbReference>
<dbReference type="InterPro" id="IPR023052">
    <property type="entry name" value="Cell_div_SepF"/>
</dbReference>
<evidence type="ECO:0000256" key="4">
    <source>
        <dbReference type="ARBA" id="ARBA00044936"/>
    </source>
</evidence>
<dbReference type="eggNOG" id="COG1799">
    <property type="taxonomic scope" value="Bacteria"/>
</dbReference>
<dbReference type="Gene3D" id="3.30.110.150">
    <property type="entry name" value="SepF-like protein"/>
    <property type="match status" value="1"/>
</dbReference>
<feature type="compositionally biased region" description="Basic and acidic residues" evidence="6">
    <location>
        <begin position="53"/>
        <end position="68"/>
    </location>
</feature>
<organism evidence="7 8">
    <name type="scientific">Eubacterium cellulosolvens (strain ATCC 43171 / JCM 9499 / 6)</name>
    <name type="common">Cillobacterium cellulosolvens</name>
    <dbReference type="NCBI Taxonomy" id="633697"/>
    <lineage>
        <taxon>Bacteria</taxon>
        <taxon>Bacillati</taxon>
        <taxon>Bacillota</taxon>
        <taxon>Clostridia</taxon>
        <taxon>Eubacteriales</taxon>
        <taxon>Eubacteriaceae</taxon>
        <taxon>Eubacterium</taxon>
    </lineage>
</organism>
<dbReference type="Pfam" id="PF04472">
    <property type="entry name" value="SepF"/>
    <property type="match status" value="1"/>
</dbReference>
<protein>
    <recommendedName>
        <fullName evidence="5">Cell division protein SepF</fullName>
    </recommendedName>
</protein>
<dbReference type="HOGENOM" id="CLU_078499_4_0_9"/>
<dbReference type="OrthoDB" id="9815206at2"/>
<dbReference type="AlphaFoldDB" id="I5AQU4"/>
<sequence length="200" mass="21855">MNFIDKILDVVNIGDDYDDDEEFLEDEEMAELEEVSNKKGGFFSKKKFGGKNSNRDDAFDDLESKETSVKSSDSQVPRMSSRPATRPAVNSKVTPIRRKSSTTTSGGMEVCVIKPTKVEDYREIADTLLSGCTVVLNLEGNDVDDAQRIIDLSSGSCYAIGGGLQKVSSYIFILTPSNVEISGDIQDLLNGAVPSMRTSF</sequence>
<dbReference type="GO" id="GO:0000917">
    <property type="term" value="P:division septum assembly"/>
    <property type="evidence" value="ECO:0007669"/>
    <property type="project" value="UniProtKB-KW"/>
</dbReference>
<keyword evidence="2 5" id="KW-0717">Septation</keyword>
<evidence type="ECO:0000313" key="7">
    <source>
        <dbReference type="EMBL" id="EIM56167.1"/>
    </source>
</evidence>
<dbReference type="PANTHER" id="PTHR35798">
    <property type="entry name" value="CELL DIVISION PROTEIN SEPF"/>
    <property type="match status" value="1"/>
</dbReference>
<dbReference type="STRING" id="633697.EubceDRAFT1_0307"/>